<reference evidence="1 2" key="1">
    <citation type="submission" date="2024-06" db="EMBL/GenBank/DDBJ databases">
        <authorList>
            <person name="Steensen K."/>
            <person name="Seneca J."/>
            <person name="Bartlau N."/>
            <person name="Yu A.X."/>
            <person name="Polz M.F."/>
        </authorList>
    </citation>
    <scope>NUCLEOTIDE SEQUENCE [LARGE SCALE GENOMIC DNA]</scope>
    <source>
        <strain evidence="1 2">1F145</strain>
    </source>
</reference>
<name>A0ABV4LQ04_VIBSP</name>
<protein>
    <submittedName>
        <fullName evidence="1">Uncharacterized protein</fullName>
    </submittedName>
</protein>
<evidence type="ECO:0000313" key="2">
    <source>
        <dbReference type="Proteomes" id="UP001569200"/>
    </source>
</evidence>
<dbReference type="RefSeq" id="WP_231904226.1">
    <property type="nucleotide sequence ID" value="NZ_CAWQKL010000193.1"/>
</dbReference>
<dbReference type="Proteomes" id="UP001569200">
    <property type="component" value="Unassembled WGS sequence"/>
</dbReference>
<comment type="caution">
    <text evidence="1">The sequence shown here is derived from an EMBL/GenBank/DDBJ whole genome shotgun (WGS) entry which is preliminary data.</text>
</comment>
<accession>A0ABV4LQ04</accession>
<proteinExistence type="predicted"/>
<evidence type="ECO:0000313" key="1">
    <source>
        <dbReference type="EMBL" id="MEZ8180527.1"/>
    </source>
</evidence>
<dbReference type="EMBL" id="JBGOOW010000005">
    <property type="protein sequence ID" value="MEZ8180527.1"/>
    <property type="molecule type" value="Genomic_DNA"/>
</dbReference>
<gene>
    <name evidence="1" type="ORF">ACED33_07565</name>
</gene>
<sequence>MKRENQTFICAEPSWANACVGDNGNPSYVQYAMGFSQAANLLIEQVIEDDIKYPVDDFIYPVCFNMRHSVELRLKGAITELQKLEKIAGKNLDFDLSGSHDIGRIWDFFKTKSEEFDSRYRAINQNIEPTILDIADIDATGQTFRYPVSTESQKHLVEVGCINFVVLKERFNVLEANLDTLLELNDFLVLEYEQGSFTSRLSRVQLFKLAHELPDYSEWREEHFKDIKKAVKISYGLSSNRAISEALNIIKGHYELAPMLGLNVELHGINQEELFTFLTYWHQYHEDAKEKTLAGATISSSASIDFFAYLERTSKIKVDIWEDASKWITNDKLAGFQALFYFAKGLGFSEQYTVNYGHHLASLSVDKQPKYFEEDFINLLRKTNCFSNILQSLYFLKHDKLAKNLIEHFDWKGVFKWQERAETREMFKLPNYSQYEID</sequence>
<keyword evidence="2" id="KW-1185">Reference proteome</keyword>
<organism evidence="1 2">
    <name type="scientific">Vibrio splendidus</name>
    <dbReference type="NCBI Taxonomy" id="29497"/>
    <lineage>
        <taxon>Bacteria</taxon>
        <taxon>Pseudomonadati</taxon>
        <taxon>Pseudomonadota</taxon>
        <taxon>Gammaproteobacteria</taxon>
        <taxon>Vibrionales</taxon>
        <taxon>Vibrionaceae</taxon>
        <taxon>Vibrio</taxon>
    </lineage>
</organism>